<evidence type="ECO:0000256" key="1">
    <source>
        <dbReference type="PROSITE-ProRule" id="PRU00371"/>
    </source>
</evidence>
<dbReference type="PANTHER" id="PTHR12243">
    <property type="entry name" value="MADF DOMAIN TRANSCRIPTION FACTOR"/>
    <property type="match status" value="1"/>
</dbReference>
<reference evidence="5" key="2">
    <citation type="journal article" date="2023" name="BMC Genomics">
        <title>Pest status, molecular evolution, and epigenetic factors derived from the genome assembly of Frankliniella fusca, a thysanopteran phytovirus vector.</title>
        <authorList>
            <person name="Catto M.A."/>
            <person name="Labadie P.E."/>
            <person name="Jacobson A.L."/>
            <person name="Kennedy G.G."/>
            <person name="Srinivasan R."/>
            <person name="Hunt B.G."/>
        </authorList>
    </citation>
    <scope>NUCLEOTIDE SEQUENCE</scope>
    <source>
        <strain evidence="5">PL_HMW_Pooled</strain>
    </source>
</reference>
<sequence>MDLRRLIEEVRIRPALWDLNHQHHNNYRLLDLLWEDVAKLFNKSPEETRKKWKGLRDTFRAQLRRCPNGLEKDLSEDDYPQWVLFKHLMFLKGQMKARHRGDYESVYNGSYPVPVNVKEEPADEDLEDVLNPTDNLDQARLAPTASCDTHRDLGSRGVKRPALDELYAGDEDYHFLLSLLPHVRKLSPERKLQVRARLEALVCSEVYGDGRGDLEGSLGRPRGDHRNRKQDSASAGGAAQVQQGAPPDHPWERSRPRMPVVHTENGPQVVLMPPVSHFLAI</sequence>
<dbReference type="PANTHER" id="PTHR12243:SF67">
    <property type="entry name" value="COREPRESSOR OF PANGOLIN, ISOFORM A-RELATED"/>
    <property type="match status" value="1"/>
</dbReference>
<keyword evidence="6" id="KW-1185">Reference proteome</keyword>
<dbReference type="GO" id="GO:0005667">
    <property type="term" value="C:transcription regulator complex"/>
    <property type="evidence" value="ECO:0007669"/>
    <property type="project" value="TreeGrafter"/>
</dbReference>
<dbReference type="EMBL" id="JAHWGI010000134">
    <property type="protein sequence ID" value="KAK3909896.1"/>
    <property type="molecule type" value="Genomic_DNA"/>
</dbReference>
<dbReference type="GO" id="GO:0005634">
    <property type="term" value="C:nucleus"/>
    <property type="evidence" value="ECO:0007669"/>
    <property type="project" value="UniProtKB-SubCell"/>
</dbReference>
<dbReference type="PROSITE" id="PS51029">
    <property type="entry name" value="MADF"/>
    <property type="match status" value="1"/>
</dbReference>
<evidence type="ECO:0000256" key="2">
    <source>
        <dbReference type="SAM" id="MobiDB-lite"/>
    </source>
</evidence>
<dbReference type="AlphaFoldDB" id="A0AAE1GV31"/>
<reference evidence="5" key="1">
    <citation type="submission" date="2021-07" db="EMBL/GenBank/DDBJ databases">
        <authorList>
            <person name="Catto M.A."/>
            <person name="Jacobson A."/>
            <person name="Kennedy G."/>
            <person name="Labadie P."/>
            <person name="Hunt B.G."/>
            <person name="Srinivasan R."/>
        </authorList>
    </citation>
    <scope>NUCLEOTIDE SEQUENCE</scope>
    <source>
        <strain evidence="5">PL_HMW_Pooled</strain>
        <tissue evidence="5">Head</tissue>
    </source>
</reference>
<dbReference type="Pfam" id="PF02944">
    <property type="entry name" value="BESS"/>
    <property type="match status" value="1"/>
</dbReference>
<dbReference type="GO" id="GO:0006357">
    <property type="term" value="P:regulation of transcription by RNA polymerase II"/>
    <property type="evidence" value="ECO:0007669"/>
    <property type="project" value="TreeGrafter"/>
</dbReference>
<proteinExistence type="predicted"/>
<evidence type="ECO:0000313" key="6">
    <source>
        <dbReference type="Proteomes" id="UP001219518"/>
    </source>
</evidence>
<gene>
    <name evidence="5" type="ORF">KUF71_019905</name>
</gene>
<evidence type="ECO:0000259" key="3">
    <source>
        <dbReference type="PROSITE" id="PS51029"/>
    </source>
</evidence>
<feature type="compositionally biased region" description="Low complexity" evidence="2">
    <location>
        <begin position="232"/>
        <end position="245"/>
    </location>
</feature>
<dbReference type="Proteomes" id="UP001219518">
    <property type="component" value="Unassembled WGS sequence"/>
</dbReference>
<keyword evidence="1" id="KW-0539">Nucleus</keyword>
<name>A0AAE1GV31_9NEOP</name>
<dbReference type="SMART" id="SM00595">
    <property type="entry name" value="MADF"/>
    <property type="match status" value="1"/>
</dbReference>
<organism evidence="5 6">
    <name type="scientific">Frankliniella fusca</name>
    <dbReference type="NCBI Taxonomy" id="407009"/>
    <lineage>
        <taxon>Eukaryota</taxon>
        <taxon>Metazoa</taxon>
        <taxon>Ecdysozoa</taxon>
        <taxon>Arthropoda</taxon>
        <taxon>Hexapoda</taxon>
        <taxon>Insecta</taxon>
        <taxon>Pterygota</taxon>
        <taxon>Neoptera</taxon>
        <taxon>Paraneoptera</taxon>
        <taxon>Thysanoptera</taxon>
        <taxon>Terebrantia</taxon>
        <taxon>Thripoidea</taxon>
        <taxon>Thripidae</taxon>
        <taxon>Frankliniella</taxon>
    </lineage>
</organism>
<feature type="domain" description="MADF" evidence="3">
    <location>
        <begin position="5"/>
        <end position="96"/>
    </location>
</feature>
<dbReference type="PROSITE" id="PS51031">
    <property type="entry name" value="BESS"/>
    <property type="match status" value="1"/>
</dbReference>
<dbReference type="Pfam" id="PF10545">
    <property type="entry name" value="MADF_DNA_bdg"/>
    <property type="match status" value="1"/>
</dbReference>
<evidence type="ECO:0000259" key="4">
    <source>
        <dbReference type="PROSITE" id="PS51031"/>
    </source>
</evidence>
<comment type="subcellular location">
    <subcellularLocation>
        <location evidence="1">Nucleus</location>
    </subcellularLocation>
</comment>
<dbReference type="InterPro" id="IPR004210">
    <property type="entry name" value="BESS_motif"/>
</dbReference>
<evidence type="ECO:0000313" key="5">
    <source>
        <dbReference type="EMBL" id="KAK3909896.1"/>
    </source>
</evidence>
<feature type="region of interest" description="Disordered" evidence="2">
    <location>
        <begin position="212"/>
        <end position="259"/>
    </location>
</feature>
<feature type="domain" description="BESS" evidence="4">
    <location>
        <begin position="169"/>
        <end position="208"/>
    </location>
</feature>
<protein>
    <submittedName>
        <fullName evidence="5">Transcription factor Adf-1</fullName>
    </submittedName>
</protein>
<dbReference type="GO" id="GO:0003677">
    <property type="term" value="F:DNA binding"/>
    <property type="evidence" value="ECO:0007669"/>
    <property type="project" value="InterPro"/>
</dbReference>
<comment type="caution">
    <text evidence="5">The sequence shown here is derived from an EMBL/GenBank/DDBJ whole genome shotgun (WGS) entry which is preliminary data.</text>
</comment>
<dbReference type="InterPro" id="IPR039353">
    <property type="entry name" value="TF_Adf1"/>
</dbReference>
<accession>A0AAE1GV31</accession>
<dbReference type="InterPro" id="IPR006578">
    <property type="entry name" value="MADF-dom"/>
</dbReference>